<sequence>MNTALRTLTLTGAAAAVVATGFAAAPAQAHESHGAHASGASATATAPTWPTAGTQASPEQRRATIIERANFWAKDPVPYSMERTAADPNGKQYRADCSGFVSMAWGLKSSLSTVTLPDVAHPIKKDELKPGDILLKGGPGTGGANGHVAIFNGWADDSHTKYHGIEQAGRTGTAARDIAFPYDQDSSYVPYRLNGL</sequence>
<feature type="chain" id="PRO_5027101948" evidence="2">
    <location>
        <begin position="30"/>
        <end position="196"/>
    </location>
</feature>
<evidence type="ECO:0000313" key="4">
    <source>
        <dbReference type="Proteomes" id="UP000469215"/>
    </source>
</evidence>
<keyword evidence="2" id="KW-0732">Signal</keyword>
<dbReference type="EMBL" id="WWEQ01000013">
    <property type="protein sequence ID" value="MYM19260.1"/>
    <property type="molecule type" value="Genomic_DNA"/>
</dbReference>
<dbReference type="Proteomes" id="UP000469215">
    <property type="component" value="Unassembled WGS sequence"/>
</dbReference>
<protein>
    <submittedName>
        <fullName evidence="3">Cell wall-associated hydrolase</fullName>
    </submittedName>
</protein>
<keyword evidence="4" id="KW-1185">Reference proteome</keyword>
<dbReference type="RefSeq" id="WP_160952696.1">
    <property type="nucleotide sequence ID" value="NZ_WWEQ01000013.1"/>
</dbReference>
<dbReference type="InterPro" id="IPR038765">
    <property type="entry name" value="Papain-like_cys_pep_sf"/>
</dbReference>
<comment type="caution">
    <text evidence="3">The sequence shown here is derived from an EMBL/GenBank/DDBJ whole genome shotgun (WGS) entry which is preliminary data.</text>
</comment>
<evidence type="ECO:0000256" key="2">
    <source>
        <dbReference type="SAM" id="SignalP"/>
    </source>
</evidence>
<dbReference type="GO" id="GO:0016787">
    <property type="term" value="F:hydrolase activity"/>
    <property type="evidence" value="ECO:0007669"/>
    <property type="project" value="UniProtKB-KW"/>
</dbReference>
<feature type="signal peptide" evidence="2">
    <location>
        <begin position="1"/>
        <end position="29"/>
    </location>
</feature>
<proteinExistence type="predicted"/>
<organism evidence="3 4">
    <name type="scientific">Brevibacterium rongguiense</name>
    <dbReference type="NCBI Taxonomy" id="2695267"/>
    <lineage>
        <taxon>Bacteria</taxon>
        <taxon>Bacillati</taxon>
        <taxon>Actinomycetota</taxon>
        <taxon>Actinomycetes</taxon>
        <taxon>Micrococcales</taxon>
        <taxon>Brevibacteriaceae</taxon>
        <taxon>Brevibacterium</taxon>
    </lineage>
</organism>
<evidence type="ECO:0000256" key="1">
    <source>
        <dbReference type="SAM" id="MobiDB-lite"/>
    </source>
</evidence>
<dbReference type="SUPFAM" id="SSF54001">
    <property type="entry name" value="Cysteine proteinases"/>
    <property type="match status" value="1"/>
</dbReference>
<evidence type="ECO:0000313" key="3">
    <source>
        <dbReference type="EMBL" id="MYM19260.1"/>
    </source>
</evidence>
<name>A0A6N9H5E6_9MICO</name>
<accession>A0A6N9H5E6</accession>
<gene>
    <name evidence="3" type="ORF">GSY69_04560</name>
</gene>
<dbReference type="AlphaFoldDB" id="A0A6N9H5E6"/>
<feature type="compositionally biased region" description="Low complexity" evidence="1">
    <location>
        <begin position="33"/>
        <end position="56"/>
    </location>
</feature>
<dbReference type="Gene3D" id="3.90.1720.10">
    <property type="entry name" value="endopeptidase domain like (from Nostoc punctiforme)"/>
    <property type="match status" value="1"/>
</dbReference>
<feature type="region of interest" description="Disordered" evidence="1">
    <location>
        <begin position="33"/>
        <end position="60"/>
    </location>
</feature>
<reference evidence="3 4" key="1">
    <citation type="submission" date="2020-01" db="EMBL/GenBank/DDBJ databases">
        <authorList>
            <person name="Deng T."/>
        </authorList>
    </citation>
    <scope>NUCLEOTIDE SEQUENCE [LARGE SCALE GENOMIC DNA]</scope>
    <source>
        <strain evidence="3 4">5221</strain>
    </source>
</reference>
<keyword evidence="3" id="KW-0378">Hydrolase</keyword>